<dbReference type="EMBL" id="CP009516">
    <property type="protein sequence ID" value="AKB78925.1"/>
    <property type="molecule type" value="Genomic_DNA"/>
</dbReference>
<dbReference type="Proteomes" id="UP000033101">
    <property type="component" value="Chromosome"/>
</dbReference>
<dbReference type="Pfam" id="PF01872">
    <property type="entry name" value="RibD_C"/>
    <property type="match status" value="1"/>
</dbReference>
<dbReference type="KEGG" id="mhor:MSHOH_2442"/>
<dbReference type="OrthoDB" id="7348at2157"/>
<dbReference type="GeneID" id="24831721"/>
<protein>
    <submittedName>
        <fullName evidence="2">Dihydrofolate reductase</fullName>
        <ecNumber evidence="2">1.5.1.3</ecNumber>
    </submittedName>
</protein>
<dbReference type="GO" id="GO:0008703">
    <property type="term" value="F:5-amino-6-(5-phosphoribosylamino)uracil reductase activity"/>
    <property type="evidence" value="ECO:0007669"/>
    <property type="project" value="InterPro"/>
</dbReference>
<evidence type="ECO:0000259" key="1">
    <source>
        <dbReference type="Pfam" id="PF01872"/>
    </source>
</evidence>
<dbReference type="STRING" id="1434110.MSHOH_2442"/>
<dbReference type="PATRIC" id="fig|1434110.4.peg.3135"/>
<name>A0A0E3WW21_9EURY</name>
<sequence length="198" mass="22081">MRKIVVLTFITLDGIMQAPGGPEEDTSGGFRYGGWTVPYFDEFLGKIMDEQMNKPFDLLLGRKTYEIFASYWPHHTDEWPGINKATKYVASHGDMRFTWDKSVLLQGDVIEAIKKLKAQDGPDLQVYGSGNLVQTLLKHDLVDELWLKIFPITLGSGKRLFAEGTIPAAFKLIDSKVSTSGVIIASYERAGDVKTGSF</sequence>
<reference evidence="2 3" key="1">
    <citation type="submission" date="2014-07" db="EMBL/GenBank/DDBJ databases">
        <title>Methanogenic archaea and the global carbon cycle.</title>
        <authorList>
            <person name="Henriksen J.R."/>
            <person name="Luke J."/>
            <person name="Reinhart S."/>
            <person name="Benedict M.N."/>
            <person name="Youngblut N.D."/>
            <person name="Metcalf M.E."/>
            <person name="Whitaker R.J."/>
            <person name="Metcalf W.W."/>
        </authorList>
    </citation>
    <scope>NUCLEOTIDE SEQUENCE [LARGE SCALE GENOMIC DNA]</scope>
    <source>
        <strain evidence="2 3">HB-1</strain>
    </source>
</reference>
<dbReference type="InterPro" id="IPR024072">
    <property type="entry name" value="DHFR-like_dom_sf"/>
</dbReference>
<dbReference type="SUPFAM" id="SSF53597">
    <property type="entry name" value="Dihydrofolate reductase-like"/>
    <property type="match status" value="1"/>
</dbReference>
<evidence type="ECO:0000313" key="2">
    <source>
        <dbReference type="EMBL" id="AKB78925.1"/>
    </source>
</evidence>
<dbReference type="PANTHER" id="PTHR38011:SF2">
    <property type="entry name" value="BIFUNCTIONAL DEAMINASE-REDUCTASE DOMAIN PROTEIN"/>
    <property type="match status" value="1"/>
</dbReference>
<dbReference type="AlphaFoldDB" id="A0A0E3WW21"/>
<dbReference type="GO" id="GO:0009231">
    <property type="term" value="P:riboflavin biosynthetic process"/>
    <property type="evidence" value="ECO:0007669"/>
    <property type="project" value="InterPro"/>
</dbReference>
<evidence type="ECO:0000313" key="3">
    <source>
        <dbReference type="Proteomes" id="UP000033101"/>
    </source>
</evidence>
<dbReference type="GO" id="GO:0004146">
    <property type="term" value="F:dihydrofolate reductase activity"/>
    <property type="evidence" value="ECO:0007669"/>
    <property type="project" value="UniProtKB-EC"/>
</dbReference>
<dbReference type="PANTHER" id="PTHR38011">
    <property type="entry name" value="DIHYDROFOLATE REDUCTASE FAMILY PROTEIN (AFU_ORTHOLOGUE AFUA_8G06820)"/>
    <property type="match status" value="1"/>
</dbReference>
<dbReference type="HOGENOM" id="CLU_043966_1_0_2"/>
<dbReference type="RefSeq" id="WP_048140237.1">
    <property type="nucleotide sequence ID" value="NZ_BBCW01000070.1"/>
</dbReference>
<gene>
    <name evidence="2" type="ORF">MSHOH_2442</name>
</gene>
<feature type="domain" description="Bacterial bifunctional deaminase-reductase C-terminal" evidence="1">
    <location>
        <begin position="2"/>
        <end position="183"/>
    </location>
</feature>
<proteinExistence type="predicted"/>
<dbReference type="InterPro" id="IPR050765">
    <property type="entry name" value="Riboflavin_Biosynth_HTPR"/>
</dbReference>
<dbReference type="EC" id="1.5.1.3" evidence="2"/>
<dbReference type="InterPro" id="IPR002734">
    <property type="entry name" value="RibDG_C"/>
</dbReference>
<accession>A0A0E3WW21</accession>
<keyword evidence="2" id="KW-0560">Oxidoreductase</keyword>
<dbReference type="Gene3D" id="3.40.430.10">
    <property type="entry name" value="Dihydrofolate Reductase, subunit A"/>
    <property type="match status" value="1"/>
</dbReference>
<organism evidence="2 3">
    <name type="scientific">Methanosarcina horonobensis HB-1 = JCM 15518</name>
    <dbReference type="NCBI Taxonomy" id="1434110"/>
    <lineage>
        <taxon>Archaea</taxon>
        <taxon>Methanobacteriati</taxon>
        <taxon>Methanobacteriota</taxon>
        <taxon>Stenosarchaea group</taxon>
        <taxon>Methanomicrobia</taxon>
        <taxon>Methanosarcinales</taxon>
        <taxon>Methanosarcinaceae</taxon>
        <taxon>Methanosarcina</taxon>
    </lineage>
</organism>
<keyword evidence="3" id="KW-1185">Reference proteome</keyword>